<dbReference type="Proteomes" id="UP000807825">
    <property type="component" value="Unassembled WGS sequence"/>
</dbReference>
<evidence type="ECO:0000313" key="2">
    <source>
        <dbReference type="EMBL" id="MBI5252716.1"/>
    </source>
</evidence>
<dbReference type="InterPro" id="IPR003395">
    <property type="entry name" value="RecF/RecN/SMC_N"/>
</dbReference>
<dbReference type="PANTHER" id="PTHR43977">
    <property type="entry name" value="STRUCTURAL MAINTENANCE OF CHROMOSOMES PROTEIN 3"/>
    <property type="match status" value="1"/>
</dbReference>
<organism evidence="2 3">
    <name type="scientific">Desulfomonile tiedjei</name>
    <dbReference type="NCBI Taxonomy" id="2358"/>
    <lineage>
        <taxon>Bacteria</taxon>
        <taxon>Pseudomonadati</taxon>
        <taxon>Thermodesulfobacteriota</taxon>
        <taxon>Desulfomonilia</taxon>
        <taxon>Desulfomonilales</taxon>
        <taxon>Desulfomonilaceae</taxon>
        <taxon>Desulfomonile</taxon>
    </lineage>
</organism>
<sequence length="314" mass="35506">MFLSSLVLKGFKSYSERVEVNFSPKIAVIIGSNGVGKSNALEGIAWALGEDDLNALRCRNRMDLFFGGSQITAPADEASIELTFENSSTRHRFCRCLSRSGKEVFMVNDTAVSGVPEYQEALNSIGVPTRCHNVIRQEELTDFFVKPPSERRHYLQQYIGSDGDLERVNNLFDEYIQALLPGSRARIVNWNGEVGPDLEVTFPDKGVKWGVLLSGGERAVTALALKLALFNLVRSPMFMMDEVEPSMDWTRNHNMQGLLKKISQNRQLIMVTHFQSTIQMADTVHGVRIRPDGSSWLKFHFLMDERLFKIYKCC</sequence>
<proteinExistence type="predicted"/>
<protein>
    <submittedName>
        <fullName evidence="2">AAA family ATPase</fullName>
    </submittedName>
</protein>
<gene>
    <name evidence="2" type="ORF">HY912_24740</name>
</gene>
<dbReference type="Gene3D" id="3.40.50.300">
    <property type="entry name" value="P-loop containing nucleotide triphosphate hydrolases"/>
    <property type="match status" value="1"/>
</dbReference>
<evidence type="ECO:0000259" key="1">
    <source>
        <dbReference type="Pfam" id="PF02463"/>
    </source>
</evidence>
<dbReference type="EMBL" id="JACRDE010000642">
    <property type="protein sequence ID" value="MBI5252716.1"/>
    <property type="molecule type" value="Genomic_DNA"/>
</dbReference>
<comment type="caution">
    <text evidence="2">The sequence shown here is derived from an EMBL/GenBank/DDBJ whole genome shotgun (WGS) entry which is preliminary data.</text>
</comment>
<reference evidence="2" key="1">
    <citation type="submission" date="2020-07" db="EMBL/GenBank/DDBJ databases">
        <title>Huge and variable diversity of episymbiotic CPR bacteria and DPANN archaea in groundwater ecosystems.</title>
        <authorList>
            <person name="He C.Y."/>
            <person name="Keren R."/>
            <person name="Whittaker M."/>
            <person name="Farag I.F."/>
            <person name="Doudna J."/>
            <person name="Cate J.H.D."/>
            <person name="Banfield J.F."/>
        </authorList>
    </citation>
    <scope>NUCLEOTIDE SEQUENCE</scope>
    <source>
        <strain evidence="2">NC_groundwater_1664_Pr3_B-0.1um_52_9</strain>
    </source>
</reference>
<dbReference type="Pfam" id="PF02463">
    <property type="entry name" value="SMC_N"/>
    <property type="match status" value="1"/>
</dbReference>
<name>A0A9D6VA26_9BACT</name>
<feature type="domain" description="RecF/RecN/SMC N-terminal" evidence="1">
    <location>
        <begin position="2"/>
        <end position="291"/>
    </location>
</feature>
<dbReference type="SUPFAM" id="SSF52540">
    <property type="entry name" value="P-loop containing nucleoside triphosphate hydrolases"/>
    <property type="match status" value="1"/>
</dbReference>
<dbReference type="AlphaFoldDB" id="A0A9D6VA26"/>
<evidence type="ECO:0000313" key="3">
    <source>
        <dbReference type="Proteomes" id="UP000807825"/>
    </source>
</evidence>
<accession>A0A9D6VA26</accession>
<dbReference type="InterPro" id="IPR027417">
    <property type="entry name" value="P-loop_NTPase"/>
</dbReference>